<keyword evidence="1" id="KW-1133">Transmembrane helix</keyword>
<keyword evidence="1" id="KW-0472">Membrane</keyword>
<protein>
    <submittedName>
        <fullName evidence="2">Uncharacterized protein</fullName>
    </submittedName>
</protein>
<evidence type="ECO:0000313" key="3">
    <source>
        <dbReference type="Proteomes" id="UP000233375"/>
    </source>
</evidence>
<feature type="transmembrane region" description="Helical" evidence="1">
    <location>
        <begin position="46"/>
        <end position="66"/>
    </location>
</feature>
<organism evidence="2 3">
    <name type="scientific">Niallia nealsonii</name>
    <dbReference type="NCBI Taxonomy" id="115979"/>
    <lineage>
        <taxon>Bacteria</taxon>
        <taxon>Bacillati</taxon>
        <taxon>Bacillota</taxon>
        <taxon>Bacilli</taxon>
        <taxon>Bacillales</taxon>
        <taxon>Bacillaceae</taxon>
        <taxon>Niallia</taxon>
    </lineage>
</organism>
<evidence type="ECO:0000313" key="2">
    <source>
        <dbReference type="EMBL" id="PKG22907.1"/>
    </source>
</evidence>
<feature type="transmembrane region" description="Helical" evidence="1">
    <location>
        <begin position="21"/>
        <end position="40"/>
    </location>
</feature>
<sequence>MLKYNRSKKMELKVFLRGRDMKVLAWGLMFFYLLITVFWIANSPHLFSLGGVILWLTSIVLGFITYKQLKEPKLIKKLLLYSSSFMVFLVIVTGLIYLAVTSML</sequence>
<proteinExistence type="predicted"/>
<evidence type="ECO:0000256" key="1">
    <source>
        <dbReference type="SAM" id="Phobius"/>
    </source>
</evidence>
<comment type="caution">
    <text evidence="2">The sequence shown here is derived from an EMBL/GenBank/DDBJ whole genome shotgun (WGS) entry which is preliminary data.</text>
</comment>
<keyword evidence="1" id="KW-0812">Transmembrane</keyword>
<accession>A0A2N0Z064</accession>
<gene>
    <name evidence="2" type="ORF">CWS01_14600</name>
</gene>
<dbReference type="Proteomes" id="UP000233375">
    <property type="component" value="Unassembled WGS sequence"/>
</dbReference>
<dbReference type="EMBL" id="PISE01000031">
    <property type="protein sequence ID" value="PKG22907.1"/>
    <property type="molecule type" value="Genomic_DNA"/>
</dbReference>
<reference evidence="2 3" key="1">
    <citation type="journal article" date="2003" name="Int. J. Syst. Evol. Microbiol.">
        <title>Bacillus nealsonii sp. nov., isolated from a spacecraft-assembly facility, whose spores are gamma-radiation resistant.</title>
        <authorList>
            <person name="Venkateswaran K."/>
            <person name="Kempf M."/>
            <person name="Chen F."/>
            <person name="Satomi M."/>
            <person name="Nicholson W."/>
            <person name="Kern R."/>
        </authorList>
    </citation>
    <scope>NUCLEOTIDE SEQUENCE [LARGE SCALE GENOMIC DNA]</scope>
    <source>
        <strain evidence="2 3">FO-92</strain>
    </source>
</reference>
<feature type="transmembrane region" description="Helical" evidence="1">
    <location>
        <begin position="78"/>
        <end position="100"/>
    </location>
</feature>
<keyword evidence="3" id="KW-1185">Reference proteome</keyword>
<dbReference type="AlphaFoldDB" id="A0A2N0Z064"/>
<name>A0A2N0Z064_9BACI</name>